<feature type="signal peptide" evidence="1">
    <location>
        <begin position="1"/>
        <end position="15"/>
    </location>
</feature>
<feature type="chain" id="PRO_5013130579" evidence="1">
    <location>
        <begin position="16"/>
        <end position="146"/>
    </location>
</feature>
<dbReference type="KEGG" id="ela:UCREL1_3606"/>
<dbReference type="Proteomes" id="UP000012174">
    <property type="component" value="Unassembled WGS sequence"/>
</dbReference>
<gene>
    <name evidence="2" type="ORF">UCREL1_3606</name>
</gene>
<dbReference type="OrthoDB" id="3679184at2759"/>
<dbReference type="eggNOG" id="ENOG502T47V">
    <property type="taxonomic scope" value="Eukaryota"/>
</dbReference>
<dbReference type="HOGENOM" id="CLU_150781_0_0_1"/>
<reference evidence="3" key="1">
    <citation type="journal article" date="2013" name="Genome Announc.">
        <title>Draft genome sequence of the grapevine dieback fungus Eutypa lata UCR-EL1.</title>
        <authorList>
            <person name="Blanco-Ulate B."/>
            <person name="Rolshausen P.E."/>
            <person name="Cantu D."/>
        </authorList>
    </citation>
    <scope>NUCLEOTIDE SEQUENCE [LARGE SCALE GENOMIC DNA]</scope>
    <source>
        <strain evidence="3">UCR-EL1</strain>
    </source>
</reference>
<evidence type="ECO:0000256" key="1">
    <source>
        <dbReference type="SAM" id="SignalP"/>
    </source>
</evidence>
<dbReference type="OMA" id="YAFNSRS"/>
<dbReference type="AlphaFoldDB" id="M7SXT3"/>
<keyword evidence="3" id="KW-1185">Reference proteome</keyword>
<keyword evidence="1" id="KW-0732">Signal</keyword>
<organism evidence="2 3">
    <name type="scientific">Eutypa lata (strain UCR-EL1)</name>
    <name type="common">Grapevine dieback disease fungus</name>
    <name type="synonym">Eutypa armeniacae</name>
    <dbReference type="NCBI Taxonomy" id="1287681"/>
    <lineage>
        <taxon>Eukaryota</taxon>
        <taxon>Fungi</taxon>
        <taxon>Dikarya</taxon>
        <taxon>Ascomycota</taxon>
        <taxon>Pezizomycotina</taxon>
        <taxon>Sordariomycetes</taxon>
        <taxon>Xylariomycetidae</taxon>
        <taxon>Xylariales</taxon>
        <taxon>Diatrypaceae</taxon>
        <taxon>Eutypa</taxon>
    </lineage>
</organism>
<proteinExistence type="predicted"/>
<protein>
    <submittedName>
        <fullName evidence="2">Putative 22kda glyco protein</fullName>
    </submittedName>
</protein>
<evidence type="ECO:0000313" key="3">
    <source>
        <dbReference type="Proteomes" id="UP000012174"/>
    </source>
</evidence>
<sequence>MKFAAVAALASLASGATLQKKQATEYPIANFVASCIPHSVMCSYSFEVISDPSLPASHCEAFVQGPDYLPEIKDGSCSDNVAYTWSVDKVADGGLDFKIWYAFNSRSNITLCHGIGADQLTVDDNGSVQDQRYSGPANFSASIFEC</sequence>
<evidence type="ECO:0000313" key="2">
    <source>
        <dbReference type="EMBL" id="EMR69358.1"/>
    </source>
</evidence>
<dbReference type="EMBL" id="KB706095">
    <property type="protein sequence ID" value="EMR69358.1"/>
    <property type="molecule type" value="Genomic_DNA"/>
</dbReference>
<accession>M7SXT3</accession>
<name>M7SXT3_EUTLA</name>